<proteinExistence type="predicted"/>
<sequence length="51" mass="5917">MEKHDRHDRDRSQALDIGPKSLPGLRWMVNPVCPPICQPAYGRVRHVQHCD</sequence>
<reference evidence="2 3" key="1">
    <citation type="submission" date="2023-07" db="EMBL/GenBank/DDBJ databases">
        <title>Sorghum-associated microbial communities from plants grown in Nebraska, USA.</title>
        <authorList>
            <person name="Schachtman D."/>
        </authorList>
    </citation>
    <scope>NUCLEOTIDE SEQUENCE [LARGE SCALE GENOMIC DNA]</scope>
    <source>
        <strain evidence="2 3">4272</strain>
    </source>
</reference>
<evidence type="ECO:0000313" key="3">
    <source>
        <dbReference type="Proteomes" id="UP001251217"/>
    </source>
</evidence>
<evidence type="ECO:0000313" key="2">
    <source>
        <dbReference type="EMBL" id="MDR7167074.1"/>
    </source>
</evidence>
<keyword evidence="3" id="KW-1185">Reference proteome</keyword>
<dbReference type="EMBL" id="JAVDWW010000001">
    <property type="protein sequence ID" value="MDR7167074.1"/>
    <property type="molecule type" value="Genomic_DNA"/>
</dbReference>
<dbReference type="Proteomes" id="UP001251217">
    <property type="component" value="Unassembled WGS sequence"/>
</dbReference>
<accession>A0ABU1X9W1</accession>
<name>A0ABU1X9W1_9NOCA</name>
<feature type="compositionally biased region" description="Basic and acidic residues" evidence="1">
    <location>
        <begin position="1"/>
        <end position="13"/>
    </location>
</feature>
<organism evidence="2 3">
    <name type="scientific">Nocardia kruczakiae</name>
    <dbReference type="NCBI Taxonomy" id="261477"/>
    <lineage>
        <taxon>Bacteria</taxon>
        <taxon>Bacillati</taxon>
        <taxon>Actinomycetota</taxon>
        <taxon>Actinomycetes</taxon>
        <taxon>Mycobacteriales</taxon>
        <taxon>Nocardiaceae</taxon>
        <taxon>Nocardia</taxon>
    </lineage>
</organism>
<protein>
    <submittedName>
        <fullName evidence="2">Uncharacterized protein</fullName>
    </submittedName>
</protein>
<comment type="caution">
    <text evidence="2">The sequence shown here is derived from an EMBL/GenBank/DDBJ whole genome shotgun (WGS) entry which is preliminary data.</text>
</comment>
<feature type="region of interest" description="Disordered" evidence="1">
    <location>
        <begin position="1"/>
        <end position="20"/>
    </location>
</feature>
<evidence type="ECO:0000256" key="1">
    <source>
        <dbReference type="SAM" id="MobiDB-lite"/>
    </source>
</evidence>
<gene>
    <name evidence="2" type="ORF">J2W56_000792</name>
</gene>